<keyword evidence="8" id="KW-0324">Glycolysis</keyword>
<feature type="domain" description="Phosphofructokinase" evidence="10">
    <location>
        <begin position="177"/>
        <end position="353"/>
    </location>
</feature>
<evidence type="ECO:0000256" key="2">
    <source>
        <dbReference type="ARBA" id="ARBA00004679"/>
    </source>
</evidence>
<dbReference type="PANTHER" id="PTHR13697">
    <property type="entry name" value="PHOSPHOFRUCTOKINASE"/>
    <property type="match status" value="1"/>
</dbReference>
<evidence type="ECO:0000313" key="11">
    <source>
        <dbReference type="EMBL" id="QDT97490.1"/>
    </source>
</evidence>
<proteinExistence type="inferred from homology"/>
<dbReference type="RefSeq" id="WP_144985836.1">
    <property type="nucleotide sequence ID" value="NZ_CP037920.1"/>
</dbReference>
<dbReference type="EMBL" id="CP037920">
    <property type="protein sequence ID" value="QDT97490.1"/>
    <property type="molecule type" value="Genomic_DNA"/>
</dbReference>
<dbReference type="InterPro" id="IPR022953">
    <property type="entry name" value="ATP_PFK"/>
</dbReference>
<dbReference type="AlphaFoldDB" id="A0A517VWV9"/>
<dbReference type="PANTHER" id="PTHR13697:SF52">
    <property type="entry name" value="ATP-DEPENDENT 6-PHOSPHOFRUCTOKINASE 3"/>
    <property type="match status" value="1"/>
</dbReference>
<comment type="cofactor">
    <cofactor evidence="1">
        <name>Mg(2+)</name>
        <dbReference type="ChEBI" id="CHEBI:18420"/>
    </cofactor>
</comment>
<name>A0A517VWV9_9PLAN</name>
<evidence type="ECO:0000256" key="9">
    <source>
        <dbReference type="ARBA" id="ARBA00038478"/>
    </source>
</evidence>
<comment type="pathway">
    <text evidence="2">Carbohydrate degradation; glycolysis; D-glyceraldehyde 3-phosphate and glycerone phosphate from D-glucose: step 3/4.</text>
</comment>
<dbReference type="GO" id="GO:0046872">
    <property type="term" value="F:metal ion binding"/>
    <property type="evidence" value="ECO:0007669"/>
    <property type="project" value="UniProtKB-KW"/>
</dbReference>
<dbReference type="Gene3D" id="3.40.50.450">
    <property type="match status" value="1"/>
</dbReference>
<dbReference type="UniPathway" id="UPA00109">
    <property type="reaction ID" value="UER00182"/>
</dbReference>
<evidence type="ECO:0000259" key="10">
    <source>
        <dbReference type="Pfam" id="PF00365"/>
    </source>
</evidence>
<gene>
    <name evidence="11" type="primary">pfkA1_1</name>
    <name evidence="11" type="ORF">V144x_29650</name>
</gene>
<keyword evidence="3" id="KW-0963">Cytoplasm</keyword>
<dbReference type="PRINTS" id="PR00476">
    <property type="entry name" value="PHFRCTKINASE"/>
</dbReference>
<evidence type="ECO:0000256" key="3">
    <source>
        <dbReference type="ARBA" id="ARBA00022490"/>
    </source>
</evidence>
<dbReference type="Pfam" id="PF00365">
    <property type="entry name" value="PFK"/>
    <property type="match status" value="2"/>
</dbReference>
<dbReference type="InterPro" id="IPR000023">
    <property type="entry name" value="Phosphofructokinase_dom"/>
</dbReference>
<dbReference type="GO" id="GO:0061621">
    <property type="term" value="P:canonical glycolysis"/>
    <property type="evidence" value="ECO:0007669"/>
    <property type="project" value="TreeGrafter"/>
</dbReference>
<dbReference type="GO" id="GO:0048029">
    <property type="term" value="F:monosaccharide binding"/>
    <property type="evidence" value="ECO:0007669"/>
    <property type="project" value="TreeGrafter"/>
</dbReference>
<keyword evidence="7" id="KW-0460">Magnesium</keyword>
<keyword evidence="4 11" id="KW-0808">Transferase</keyword>
<dbReference type="GO" id="GO:0042802">
    <property type="term" value="F:identical protein binding"/>
    <property type="evidence" value="ECO:0007669"/>
    <property type="project" value="TreeGrafter"/>
</dbReference>
<evidence type="ECO:0000256" key="8">
    <source>
        <dbReference type="ARBA" id="ARBA00023152"/>
    </source>
</evidence>
<organism evidence="11 12">
    <name type="scientific">Gimesia aquarii</name>
    <dbReference type="NCBI Taxonomy" id="2527964"/>
    <lineage>
        <taxon>Bacteria</taxon>
        <taxon>Pseudomonadati</taxon>
        <taxon>Planctomycetota</taxon>
        <taxon>Planctomycetia</taxon>
        <taxon>Planctomycetales</taxon>
        <taxon>Planctomycetaceae</taxon>
        <taxon>Gimesia</taxon>
    </lineage>
</organism>
<dbReference type="GO" id="GO:0016208">
    <property type="term" value="F:AMP binding"/>
    <property type="evidence" value="ECO:0007669"/>
    <property type="project" value="TreeGrafter"/>
</dbReference>
<accession>A0A517VWV9</accession>
<keyword evidence="6 11" id="KW-0418">Kinase</keyword>
<dbReference type="GO" id="GO:0005945">
    <property type="term" value="C:6-phosphofructokinase complex"/>
    <property type="evidence" value="ECO:0007669"/>
    <property type="project" value="TreeGrafter"/>
</dbReference>
<keyword evidence="5" id="KW-0479">Metal-binding</keyword>
<dbReference type="GO" id="GO:0003872">
    <property type="term" value="F:6-phosphofructokinase activity"/>
    <property type="evidence" value="ECO:0007669"/>
    <property type="project" value="UniProtKB-EC"/>
</dbReference>
<dbReference type="GO" id="GO:0006002">
    <property type="term" value="P:fructose 6-phosphate metabolic process"/>
    <property type="evidence" value="ECO:0007669"/>
    <property type="project" value="InterPro"/>
</dbReference>
<evidence type="ECO:0000256" key="7">
    <source>
        <dbReference type="ARBA" id="ARBA00022842"/>
    </source>
</evidence>
<dbReference type="EC" id="2.7.1.11" evidence="11"/>
<evidence type="ECO:0000256" key="6">
    <source>
        <dbReference type="ARBA" id="ARBA00022777"/>
    </source>
</evidence>
<dbReference type="Proteomes" id="UP000318704">
    <property type="component" value="Chromosome"/>
</dbReference>
<dbReference type="KEGG" id="gaw:V144x_29650"/>
<dbReference type="Gene3D" id="3.40.50.460">
    <property type="entry name" value="Phosphofructokinase domain"/>
    <property type="match status" value="1"/>
</dbReference>
<dbReference type="SUPFAM" id="SSF53784">
    <property type="entry name" value="Phosphofructokinase"/>
    <property type="match status" value="1"/>
</dbReference>
<dbReference type="GO" id="GO:0030388">
    <property type="term" value="P:fructose 1,6-bisphosphate metabolic process"/>
    <property type="evidence" value="ECO:0007669"/>
    <property type="project" value="TreeGrafter"/>
</dbReference>
<evidence type="ECO:0000256" key="1">
    <source>
        <dbReference type="ARBA" id="ARBA00001946"/>
    </source>
</evidence>
<protein>
    <submittedName>
        <fullName evidence="11">6-phosphofructokinase 1</fullName>
        <ecNumber evidence="11">2.7.1.11</ecNumber>
    </submittedName>
</protein>
<dbReference type="GO" id="GO:0070095">
    <property type="term" value="F:fructose-6-phosphate binding"/>
    <property type="evidence" value="ECO:0007669"/>
    <property type="project" value="TreeGrafter"/>
</dbReference>
<evidence type="ECO:0000256" key="5">
    <source>
        <dbReference type="ARBA" id="ARBA00022723"/>
    </source>
</evidence>
<feature type="domain" description="Phosphofructokinase" evidence="10">
    <location>
        <begin position="3"/>
        <end position="135"/>
    </location>
</feature>
<sequence>MRRIALLTAGGDTPALNATIFGAVERANELRIEVIGIIKGFGGLLDPNVPHLRLNPLYSTIPELDPRCGGTILGSSRTYIDESHSDELKLVKKRLDQLGIEGLICIGGDGTINGMQPVSQFMPCVLAPKTIDNDLGLNYLDETNEWVREVDPETKKEHFRKLPSKQDIELDDIVNFATPGYATAVYVCAQGVQRIRTTAESHRRIAIVEVMGRESGYLALGSAYGQPDIILIPEVPLNYERFEQRVRDLYDVQKNVVIVIGEGLRDENGKRLGDISQSVDPAGNVIFSGAAEVLQNMLIDSLGDHYFVSRKRHELAKSATFTRKIGHTQRGGRPILFDRFYATQLGGKAVDLIVQRQNNYVAILQWSEQKGFYVSSINGNALRDSWRGIHPRLLHLGFYDEHRFQPSKLGVDYLSKIFTDAIGSDDLEQIREDLFDTGHLKTRYQSSNVRIHKHIRYLNSNSINEERPDDQF</sequence>
<reference evidence="11 12" key="1">
    <citation type="submission" date="2019-03" db="EMBL/GenBank/DDBJ databases">
        <title>Deep-cultivation of Planctomycetes and their phenomic and genomic characterization uncovers novel biology.</title>
        <authorList>
            <person name="Wiegand S."/>
            <person name="Jogler M."/>
            <person name="Boedeker C."/>
            <person name="Pinto D."/>
            <person name="Vollmers J."/>
            <person name="Rivas-Marin E."/>
            <person name="Kohn T."/>
            <person name="Peeters S.H."/>
            <person name="Heuer A."/>
            <person name="Rast P."/>
            <person name="Oberbeckmann S."/>
            <person name="Bunk B."/>
            <person name="Jeske O."/>
            <person name="Meyerdierks A."/>
            <person name="Storesund J.E."/>
            <person name="Kallscheuer N."/>
            <person name="Luecker S."/>
            <person name="Lage O.M."/>
            <person name="Pohl T."/>
            <person name="Merkel B.J."/>
            <person name="Hornburger P."/>
            <person name="Mueller R.-W."/>
            <person name="Bruemmer F."/>
            <person name="Labrenz M."/>
            <person name="Spormann A.M."/>
            <person name="Op den Camp H."/>
            <person name="Overmann J."/>
            <person name="Amann R."/>
            <person name="Jetten M.S.M."/>
            <person name="Mascher T."/>
            <person name="Medema M.H."/>
            <person name="Devos D.P."/>
            <person name="Kaster A.-K."/>
            <person name="Ovreas L."/>
            <person name="Rohde M."/>
            <person name="Galperin M.Y."/>
            <person name="Jogler C."/>
        </authorList>
    </citation>
    <scope>NUCLEOTIDE SEQUENCE [LARGE SCALE GENOMIC DNA]</scope>
    <source>
        <strain evidence="11 12">V144</strain>
    </source>
</reference>
<evidence type="ECO:0000313" key="12">
    <source>
        <dbReference type="Proteomes" id="UP000318704"/>
    </source>
</evidence>
<comment type="similarity">
    <text evidence="9">Belongs to the phosphofructokinase type A (PFKA) family.</text>
</comment>
<dbReference type="InterPro" id="IPR035966">
    <property type="entry name" value="PKF_sf"/>
</dbReference>
<evidence type="ECO:0000256" key="4">
    <source>
        <dbReference type="ARBA" id="ARBA00022679"/>
    </source>
</evidence>
<dbReference type="GO" id="GO:0005524">
    <property type="term" value="F:ATP binding"/>
    <property type="evidence" value="ECO:0007669"/>
    <property type="project" value="TreeGrafter"/>
</dbReference>